<dbReference type="SUPFAM" id="SSF88659">
    <property type="entry name" value="Sigma3 and sigma4 domains of RNA polymerase sigma factors"/>
    <property type="match status" value="1"/>
</dbReference>
<protein>
    <recommendedName>
        <fullName evidence="6">RNA polymerase sigma factor</fullName>
    </recommendedName>
</protein>
<dbReference type="PANTHER" id="PTHR43133">
    <property type="entry name" value="RNA POLYMERASE ECF-TYPE SIGMA FACTO"/>
    <property type="match status" value="1"/>
</dbReference>
<dbReference type="InterPro" id="IPR007630">
    <property type="entry name" value="RNA_pol_sigma70_r4"/>
</dbReference>
<dbReference type="NCBIfam" id="NF007227">
    <property type="entry name" value="PRK09645.1"/>
    <property type="match status" value="1"/>
</dbReference>
<feature type="domain" description="RNA polymerase sigma-70 region 2" evidence="7">
    <location>
        <begin position="25"/>
        <end position="92"/>
    </location>
</feature>
<evidence type="ECO:0000259" key="7">
    <source>
        <dbReference type="Pfam" id="PF04542"/>
    </source>
</evidence>
<name>A0ABS5ACS5_9PSEU</name>
<organism evidence="9 10">
    <name type="scientific">Crossiella equi</name>
    <dbReference type="NCBI Taxonomy" id="130796"/>
    <lineage>
        <taxon>Bacteria</taxon>
        <taxon>Bacillati</taxon>
        <taxon>Actinomycetota</taxon>
        <taxon>Actinomycetes</taxon>
        <taxon>Pseudonocardiales</taxon>
        <taxon>Pseudonocardiaceae</taxon>
        <taxon>Crossiella</taxon>
    </lineage>
</organism>
<evidence type="ECO:0000313" key="9">
    <source>
        <dbReference type="EMBL" id="MBP2474388.1"/>
    </source>
</evidence>
<dbReference type="Gene3D" id="1.10.1740.10">
    <property type="match status" value="1"/>
</dbReference>
<evidence type="ECO:0000313" key="10">
    <source>
        <dbReference type="Proteomes" id="UP001519363"/>
    </source>
</evidence>
<proteinExistence type="inferred from homology"/>
<evidence type="ECO:0000256" key="1">
    <source>
        <dbReference type="ARBA" id="ARBA00010641"/>
    </source>
</evidence>
<dbReference type="InterPro" id="IPR007627">
    <property type="entry name" value="RNA_pol_sigma70_r2"/>
</dbReference>
<feature type="domain" description="RNA polymerase sigma-70 region 4" evidence="8">
    <location>
        <begin position="125"/>
        <end position="173"/>
    </location>
</feature>
<keyword evidence="3 6" id="KW-0731">Sigma factor</keyword>
<evidence type="ECO:0000256" key="3">
    <source>
        <dbReference type="ARBA" id="ARBA00023082"/>
    </source>
</evidence>
<keyword evidence="5 6" id="KW-0804">Transcription</keyword>
<accession>A0ABS5ACS5</accession>
<dbReference type="InterPro" id="IPR039425">
    <property type="entry name" value="RNA_pol_sigma-70-like"/>
</dbReference>
<dbReference type="InterPro" id="IPR013325">
    <property type="entry name" value="RNA_pol_sigma_r2"/>
</dbReference>
<dbReference type="Pfam" id="PF04545">
    <property type="entry name" value="Sigma70_r4"/>
    <property type="match status" value="1"/>
</dbReference>
<dbReference type="Pfam" id="PF04542">
    <property type="entry name" value="Sigma70_r2"/>
    <property type="match status" value="1"/>
</dbReference>
<keyword evidence="2 6" id="KW-0805">Transcription regulation</keyword>
<gene>
    <name evidence="9" type="ORF">JOF53_003260</name>
</gene>
<dbReference type="SUPFAM" id="SSF88946">
    <property type="entry name" value="Sigma2 domain of RNA polymerase sigma factors"/>
    <property type="match status" value="1"/>
</dbReference>
<dbReference type="CDD" id="cd06171">
    <property type="entry name" value="Sigma70_r4"/>
    <property type="match status" value="1"/>
</dbReference>
<dbReference type="InterPro" id="IPR013324">
    <property type="entry name" value="RNA_pol_sigma_r3/r4-like"/>
</dbReference>
<keyword evidence="4 6" id="KW-0238">DNA-binding</keyword>
<dbReference type="PANTHER" id="PTHR43133:SF52">
    <property type="entry name" value="ECF RNA POLYMERASE SIGMA FACTOR SIGL"/>
    <property type="match status" value="1"/>
</dbReference>
<dbReference type="EMBL" id="JAGIOO010000001">
    <property type="protein sequence ID" value="MBP2474388.1"/>
    <property type="molecule type" value="Genomic_DNA"/>
</dbReference>
<evidence type="ECO:0000256" key="6">
    <source>
        <dbReference type="RuleBase" id="RU000716"/>
    </source>
</evidence>
<dbReference type="Proteomes" id="UP001519363">
    <property type="component" value="Unassembled WGS sequence"/>
</dbReference>
<keyword evidence="10" id="KW-1185">Reference proteome</keyword>
<dbReference type="InterPro" id="IPR000838">
    <property type="entry name" value="RNA_pol_sigma70_ECF_CS"/>
</dbReference>
<reference evidence="9 10" key="1">
    <citation type="submission" date="2021-03" db="EMBL/GenBank/DDBJ databases">
        <title>Sequencing the genomes of 1000 actinobacteria strains.</title>
        <authorList>
            <person name="Klenk H.-P."/>
        </authorList>
    </citation>
    <scope>NUCLEOTIDE SEQUENCE [LARGE SCALE GENOMIC DNA]</scope>
    <source>
        <strain evidence="9 10">DSM 44580</strain>
    </source>
</reference>
<evidence type="ECO:0000259" key="8">
    <source>
        <dbReference type="Pfam" id="PF04545"/>
    </source>
</evidence>
<evidence type="ECO:0000256" key="2">
    <source>
        <dbReference type="ARBA" id="ARBA00023015"/>
    </source>
</evidence>
<evidence type="ECO:0000256" key="5">
    <source>
        <dbReference type="ARBA" id="ARBA00023163"/>
    </source>
</evidence>
<evidence type="ECO:0000256" key="4">
    <source>
        <dbReference type="ARBA" id="ARBA00023125"/>
    </source>
</evidence>
<comment type="similarity">
    <text evidence="1 6">Belongs to the sigma-70 factor family. ECF subfamily.</text>
</comment>
<dbReference type="PROSITE" id="PS01063">
    <property type="entry name" value="SIGMA70_ECF"/>
    <property type="match status" value="1"/>
</dbReference>
<dbReference type="Gene3D" id="1.10.10.10">
    <property type="entry name" value="Winged helix-like DNA-binding domain superfamily/Winged helix DNA-binding domain"/>
    <property type="match status" value="1"/>
</dbReference>
<comment type="caution">
    <text evidence="9">The sequence shown here is derived from an EMBL/GenBank/DDBJ whole genome shotgun (WGS) entry which is preliminary data.</text>
</comment>
<sequence length="183" mass="20998">MNVRRFGREKKKPGDEAERQLITLLHRQYGQVLMRHAMRLTGNDKYWSEDVVQETLLRAWRHAEKLDRDPDLLRAWLFTVARRIVIDARRSKGIRPQEVDPAPLEVIPEPARTDEALSRIVIKGALDSLSAEHREAVEQTYLKDRSVSEAAALLGVPPGTVKSRVFYALRALRRTLEEQGVTP</sequence>
<dbReference type="InterPro" id="IPR014284">
    <property type="entry name" value="RNA_pol_sigma-70_dom"/>
</dbReference>
<dbReference type="NCBIfam" id="TIGR02937">
    <property type="entry name" value="sigma70-ECF"/>
    <property type="match status" value="1"/>
</dbReference>
<dbReference type="InterPro" id="IPR036388">
    <property type="entry name" value="WH-like_DNA-bd_sf"/>
</dbReference>